<dbReference type="EMBL" id="JADQDC010000012">
    <property type="protein sequence ID" value="MBF9152518.1"/>
    <property type="molecule type" value="Genomic_DNA"/>
</dbReference>
<sequence>METATGLTARVVMLFALCAAGQVGGSLMLGRTEGFTNAAWTAACGLTYAVSLYALATLIREGGPLSMLMPILAATVPLIVILIAVFLQGEPASWPRLGLLTLACAIIGVSGTL</sequence>
<dbReference type="Gene3D" id="1.10.3730.20">
    <property type="match status" value="1"/>
</dbReference>
<dbReference type="Proteomes" id="UP000600799">
    <property type="component" value="Unassembled WGS sequence"/>
</dbReference>
<evidence type="ECO:0000313" key="3">
    <source>
        <dbReference type="Proteomes" id="UP000600799"/>
    </source>
</evidence>
<feature type="transmembrane region" description="Helical" evidence="1">
    <location>
        <begin position="7"/>
        <end position="29"/>
    </location>
</feature>
<dbReference type="InterPro" id="IPR037185">
    <property type="entry name" value="EmrE-like"/>
</dbReference>
<keyword evidence="1" id="KW-1133">Transmembrane helix</keyword>
<name>A0ABS0HK71_9SPHN</name>
<gene>
    <name evidence="2" type="ORF">I2488_16040</name>
</gene>
<keyword evidence="1" id="KW-0472">Membrane</keyword>
<reference evidence="2 3" key="1">
    <citation type="submission" date="2020-11" db="EMBL/GenBank/DDBJ databases">
        <title>The genome sequence of Novosphingobium sp. 1Y9A.</title>
        <authorList>
            <person name="Liu Y."/>
        </authorList>
    </citation>
    <scope>NUCLEOTIDE SEQUENCE [LARGE SCALE GENOMIC DNA]</scope>
    <source>
        <strain evidence="2 3">1Y9A</strain>
    </source>
</reference>
<feature type="transmembrane region" description="Helical" evidence="1">
    <location>
        <begin position="93"/>
        <end position="112"/>
    </location>
</feature>
<dbReference type="SUPFAM" id="SSF103481">
    <property type="entry name" value="Multidrug resistance efflux transporter EmrE"/>
    <property type="match status" value="1"/>
</dbReference>
<organism evidence="2 3">
    <name type="scientific">Novosphingobium jiangmenense</name>
    <dbReference type="NCBI Taxonomy" id="2791981"/>
    <lineage>
        <taxon>Bacteria</taxon>
        <taxon>Pseudomonadati</taxon>
        <taxon>Pseudomonadota</taxon>
        <taxon>Alphaproteobacteria</taxon>
        <taxon>Sphingomonadales</taxon>
        <taxon>Sphingomonadaceae</taxon>
        <taxon>Novosphingobium</taxon>
    </lineage>
</organism>
<accession>A0ABS0HK71</accession>
<dbReference type="RefSeq" id="WP_196276819.1">
    <property type="nucleotide sequence ID" value="NZ_JADQDC010000012.1"/>
</dbReference>
<comment type="caution">
    <text evidence="2">The sequence shown here is derived from an EMBL/GenBank/DDBJ whole genome shotgun (WGS) entry which is preliminary data.</text>
</comment>
<evidence type="ECO:0000256" key="1">
    <source>
        <dbReference type="SAM" id="Phobius"/>
    </source>
</evidence>
<evidence type="ECO:0000313" key="2">
    <source>
        <dbReference type="EMBL" id="MBF9152518.1"/>
    </source>
</evidence>
<feature type="transmembrane region" description="Helical" evidence="1">
    <location>
        <begin position="67"/>
        <end position="87"/>
    </location>
</feature>
<keyword evidence="3" id="KW-1185">Reference proteome</keyword>
<feature type="transmembrane region" description="Helical" evidence="1">
    <location>
        <begin position="35"/>
        <end position="55"/>
    </location>
</feature>
<protein>
    <recommendedName>
        <fullName evidence="4">EamA domain-containing protein</fullName>
    </recommendedName>
</protein>
<evidence type="ECO:0008006" key="4">
    <source>
        <dbReference type="Google" id="ProtNLM"/>
    </source>
</evidence>
<proteinExistence type="predicted"/>
<keyword evidence="1" id="KW-0812">Transmembrane</keyword>